<evidence type="ECO:0000256" key="1">
    <source>
        <dbReference type="SAM" id="MobiDB-lite"/>
    </source>
</evidence>
<dbReference type="OrthoDB" id="10427611at2759"/>
<keyword evidence="2" id="KW-0812">Transmembrane</keyword>
<feature type="compositionally biased region" description="Basic and acidic residues" evidence="1">
    <location>
        <begin position="155"/>
        <end position="171"/>
    </location>
</feature>
<reference evidence="3 4" key="1">
    <citation type="submission" date="2015-04" db="EMBL/GenBank/DDBJ databases">
        <authorList>
            <person name="Syromyatnikov M.Y."/>
            <person name="Popov V.N."/>
        </authorList>
    </citation>
    <scope>NUCLEOTIDE SEQUENCE [LARGE SCALE GENOMIC DNA]</scope>
    <source>
        <strain evidence="3">WF-38-12</strain>
    </source>
</reference>
<dbReference type="AlphaFoldDB" id="A0A0U1LKB3"/>
<keyword evidence="4" id="KW-1185">Reference proteome</keyword>
<accession>A0A0U1LKB3</accession>
<feature type="region of interest" description="Disordered" evidence="1">
    <location>
        <begin position="67"/>
        <end position="107"/>
    </location>
</feature>
<keyword evidence="2" id="KW-0472">Membrane</keyword>
<feature type="region of interest" description="Disordered" evidence="1">
    <location>
        <begin position="155"/>
        <end position="193"/>
    </location>
</feature>
<evidence type="ECO:0000313" key="3">
    <source>
        <dbReference type="EMBL" id="CRG83395.1"/>
    </source>
</evidence>
<dbReference type="EMBL" id="CVMT01000001">
    <property type="protein sequence ID" value="CRG83395.1"/>
    <property type="molecule type" value="Genomic_DNA"/>
</dbReference>
<sequence>MQPGVLLLLICLLVIALTTILCISFYFNRMRVWVRVDDEHDGHLHGHCRPRWVRSRNYQTLAQSDLEQGNDTSDYDDDGAPGNSQQTLPPPPTRCGGPGRRSGLPKSPAPRAMYNYCNWDPEGGVIGVTYKQQSRADEEHGRILDEETARRIEEHERHMDDPSPHNLDRARARGGSSPISIPTKRTKRPTFPVPPKLIWQKLTPFEKAGPVWWRN</sequence>
<name>A0A0U1LKB3_TALIS</name>
<proteinExistence type="predicted"/>
<keyword evidence="2" id="KW-1133">Transmembrane helix</keyword>
<evidence type="ECO:0000256" key="2">
    <source>
        <dbReference type="SAM" id="Phobius"/>
    </source>
</evidence>
<dbReference type="Proteomes" id="UP000054383">
    <property type="component" value="Unassembled WGS sequence"/>
</dbReference>
<gene>
    <name evidence="3" type="ORF">PISL3812_00746</name>
</gene>
<protein>
    <submittedName>
        <fullName evidence="3">Uncharacterized protein</fullName>
    </submittedName>
</protein>
<organism evidence="3 4">
    <name type="scientific">Talaromyces islandicus</name>
    <name type="common">Penicillium islandicum</name>
    <dbReference type="NCBI Taxonomy" id="28573"/>
    <lineage>
        <taxon>Eukaryota</taxon>
        <taxon>Fungi</taxon>
        <taxon>Dikarya</taxon>
        <taxon>Ascomycota</taxon>
        <taxon>Pezizomycotina</taxon>
        <taxon>Eurotiomycetes</taxon>
        <taxon>Eurotiomycetidae</taxon>
        <taxon>Eurotiales</taxon>
        <taxon>Trichocomaceae</taxon>
        <taxon>Talaromyces</taxon>
        <taxon>Talaromyces sect. Islandici</taxon>
    </lineage>
</organism>
<feature type="transmembrane region" description="Helical" evidence="2">
    <location>
        <begin position="6"/>
        <end position="27"/>
    </location>
</feature>
<evidence type="ECO:0000313" key="4">
    <source>
        <dbReference type="Proteomes" id="UP000054383"/>
    </source>
</evidence>